<comment type="caution">
    <text evidence="2">The sequence shown here is derived from an EMBL/GenBank/DDBJ whole genome shotgun (WGS) entry which is preliminary data.</text>
</comment>
<feature type="compositionally biased region" description="Basic and acidic residues" evidence="1">
    <location>
        <begin position="89"/>
        <end position="98"/>
    </location>
</feature>
<keyword evidence="3" id="KW-1185">Reference proteome</keyword>
<dbReference type="EMBL" id="CM029047">
    <property type="protein sequence ID" value="KAG2580935.1"/>
    <property type="molecule type" value="Genomic_DNA"/>
</dbReference>
<proteinExistence type="predicted"/>
<evidence type="ECO:0000313" key="2">
    <source>
        <dbReference type="EMBL" id="KAG2580935.1"/>
    </source>
</evidence>
<accession>A0A8T0R764</accession>
<feature type="region of interest" description="Disordered" evidence="1">
    <location>
        <begin position="78"/>
        <end position="101"/>
    </location>
</feature>
<dbReference type="AlphaFoldDB" id="A0A8T0R764"/>
<evidence type="ECO:0000256" key="1">
    <source>
        <dbReference type="SAM" id="MobiDB-lite"/>
    </source>
</evidence>
<protein>
    <submittedName>
        <fullName evidence="2">Uncharacterized protein</fullName>
    </submittedName>
</protein>
<sequence length="128" mass="14312">MVPRAHPRSSREAQATASSSARSTAHRASLETAPTRRHCSPRSRYKCLIQHTPKPLARPLLPNGHAEDVLYRGTHHALLDGDGAGETTEGERATSKQREGRRRARIRLIWISCLDFVLKTNETNIPNE</sequence>
<gene>
    <name evidence="2" type="ORF">PVAP13_6KG152156</name>
</gene>
<dbReference type="Proteomes" id="UP000823388">
    <property type="component" value="Chromosome 6K"/>
</dbReference>
<organism evidence="2 3">
    <name type="scientific">Panicum virgatum</name>
    <name type="common">Blackwell switchgrass</name>
    <dbReference type="NCBI Taxonomy" id="38727"/>
    <lineage>
        <taxon>Eukaryota</taxon>
        <taxon>Viridiplantae</taxon>
        <taxon>Streptophyta</taxon>
        <taxon>Embryophyta</taxon>
        <taxon>Tracheophyta</taxon>
        <taxon>Spermatophyta</taxon>
        <taxon>Magnoliopsida</taxon>
        <taxon>Liliopsida</taxon>
        <taxon>Poales</taxon>
        <taxon>Poaceae</taxon>
        <taxon>PACMAD clade</taxon>
        <taxon>Panicoideae</taxon>
        <taxon>Panicodae</taxon>
        <taxon>Paniceae</taxon>
        <taxon>Panicinae</taxon>
        <taxon>Panicum</taxon>
        <taxon>Panicum sect. Hiantes</taxon>
    </lineage>
</organism>
<evidence type="ECO:0000313" key="3">
    <source>
        <dbReference type="Proteomes" id="UP000823388"/>
    </source>
</evidence>
<feature type="region of interest" description="Disordered" evidence="1">
    <location>
        <begin position="1"/>
        <end position="41"/>
    </location>
</feature>
<feature type="compositionally biased region" description="Low complexity" evidence="1">
    <location>
        <begin position="12"/>
        <end position="27"/>
    </location>
</feature>
<reference evidence="2" key="1">
    <citation type="submission" date="2020-05" db="EMBL/GenBank/DDBJ databases">
        <title>WGS assembly of Panicum virgatum.</title>
        <authorList>
            <person name="Lovell J.T."/>
            <person name="Jenkins J."/>
            <person name="Shu S."/>
            <person name="Juenger T.E."/>
            <person name="Schmutz J."/>
        </authorList>
    </citation>
    <scope>NUCLEOTIDE SEQUENCE</scope>
    <source>
        <strain evidence="2">AP13</strain>
    </source>
</reference>
<name>A0A8T0R764_PANVG</name>